<evidence type="ECO:0000256" key="4">
    <source>
        <dbReference type="ARBA" id="ARBA00023136"/>
    </source>
</evidence>
<feature type="compositionally biased region" description="Polar residues" evidence="5">
    <location>
        <begin position="1"/>
        <end position="10"/>
    </location>
</feature>
<evidence type="ECO:0000256" key="5">
    <source>
        <dbReference type="SAM" id="MobiDB-lite"/>
    </source>
</evidence>
<feature type="compositionally biased region" description="Polar residues" evidence="5">
    <location>
        <begin position="30"/>
        <end position="40"/>
    </location>
</feature>
<name>A0A9W7GF71_9STRA</name>
<keyword evidence="4 6" id="KW-0472">Membrane</keyword>
<feature type="region of interest" description="Disordered" evidence="5">
    <location>
        <begin position="1"/>
        <end position="68"/>
    </location>
</feature>
<sequence>MSWANASNDNPFEAPAAAPAAAAPIPAAPTSNAPSWLSGSQGAPAGVPAAAAPPQAPQPQTAGQAMGGVATQKAGHVGPVPAVVKHLRLINLLCSLGVTILAAITLLTSLTSPNGDVTVMVMCMYVFFFGMMVCCFELQLKAVAQYISGNFGFFFDAKLRALFLIFVAMLCWSLGLPGIIMGSTLCFLASINLFALCKYPDYISAPAISEEQRNKALKQAGGMAAGAYLSSQVPAQPQTTQV</sequence>
<keyword evidence="3 6" id="KW-1133">Transmembrane helix</keyword>
<dbReference type="AlphaFoldDB" id="A0A9W7GF71"/>
<gene>
    <name evidence="7" type="ORF">TrCOL_g13539</name>
</gene>
<evidence type="ECO:0000256" key="6">
    <source>
        <dbReference type="SAM" id="Phobius"/>
    </source>
</evidence>
<feature type="compositionally biased region" description="Low complexity" evidence="5">
    <location>
        <begin position="41"/>
        <end position="68"/>
    </location>
</feature>
<dbReference type="PANTHER" id="PTHR38894:SF1">
    <property type="entry name" value="TRANSMEMBRANE PROTEIN"/>
    <property type="match status" value="1"/>
</dbReference>
<dbReference type="Proteomes" id="UP001165065">
    <property type="component" value="Unassembled WGS sequence"/>
</dbReference>
<dbReference type="Pfam" id="PF08507">
    <property type="entry name" value="COPI_assoc"/>
    <property type="match status" value="1"/>
</dbReference>
<reference evidence="8" key="1">
    <citation type="journal article" date="2023" name="Commun. Biol.">
        <title>Genome analysis of Parmales, the sister group of diatoms, reveals the evolutionary specialization of diatoms from phago-mixotrophs to photoautotrophs.</title>
        <authorList>
            <person name="Ban H."/>
            <person name="Sato S."/>
            <person name="Yoshikawa S."/>
            <person name="Yamada K."/>
            <person name="Nakamura Y."/>
            <person name="Ichinomiya M."/>
            <person name="Sato N."/>
            <person name="Blanc-Mathieu R."/>
            <person name="Endo H."/>
            <person name="Kuwata A."/>
            <person name="Ogata H."/>
        </authorList>
    </citation>
    <scope>NUCLEOTIDE SEQUENCE [LARGE SCALE GENOMIC DNA]</scope>
</reference>
<keyword evidence="8" id="KW-1185">Reference proteome</keyword>
<dbReference type="PANTHER" id="PTHR38894">
    <property type="entry name" value="TRANSMEMBRANE PROTEIN"/>
    <property type="match status" value="1"/>
</dbReference>
<accession>A0A9W7GF71</accession>
<evidence type="ECO:0000313" key="7">
    <source>
        <dbReference type="EMBL" id="GMI43736.1"/>
    </source>
</evidence>
<feature type="transmembrane region" description="Helical" evidence="6">
    <location>
        <begin position="161"/>
        <end position="194"/>
    </location>
</feature>
<evidence type="ECO:0000256" key="3">
    <source>
        <dbReference type="ARBA" id="ARBA00022989"/>
    </source>
</evidence>
<comment type="caution">
    <text evidence="7">The sequence shown here is derived from an EMBL/GenBank/DDBJ whole genome shotgun (WGS) entry which is preliminary data.</text>
</comment>
<comment type="subcellular location">
    <subcellularLocation>
        <location evidence="1">Membrane</location>
        <topology evidence="1">Multi-pass membrane protein</topology>
    </subcellularLocation>
</comment>
<dbReference type="OrthoDB" id="203284at2759"/>
<feature type="compositionally biased region" description="Low complexity" evidence="5">
    <location>
        <begin position="14"/>
        <end position="29"/>
    </location>
</feature>
<evidence type="ECO:0000313" key="8">
    <source>
        <dbReference type="Proteomes" id="UP001165065"/>
    </source>
</evidence>
<dbReference type="InterPro" id="IPR013714">
    <property type="entry name" value="Golgi_TVP15"/>
</dbReference>
<evidence type="ECO:0000256" key="1">
    <source>
        <dbReference type="ARBA" id="ARBA00004141"/>
    </source>
</evidence>
<proteinExistence type="predicted"/>
<feature type="transmembrane region" description="Helical" evidence="6">
    <location>
        <begin position="89"/>
        <end position="111"/>
    </location>
</feature>
<evidence type="ECO:0000256" key="2">
    <source>
        <dbReference type="ARBA" id="ARBA00022692"/>
    </source>
</evidence>
<dbReference type="EMBL" id="BRYA01001460">
    <property type="protein sequence ID" value="GMI43736.1"/>
    <property type="molecule type" value="Genomic_DNA"/>
</dbReference>
<organism evidence="7 8">
    <name type="scientific">Triparma columacea</name>
    <dbReference type="NCBI Taxonomy" id="722753"/>
    <lineage>
        <taxon>Eukaryota</taxon>
        <taxon>Sar</taxon>
        <taxon>Stramenopiles</taxon>
        <taxon>Ochrophyta</taxon>
        <taxon>Bolidophyceae</taxon>
        <taxon>Parmales</taxon>
        <taxon>Triparmaceae</taxon>
        <taxon>Triparma</taxon>
    </lineage>
</organism>
<keyword evidence="2 6" id="KW-0812">Transmembrane</keyword>
<dbReference type="GO" id="GO:0016020">
    <property type="term" value="C:membrane"/>
    <property type="evidence" value="ECO:0007669"/>
    <property type="project" value="UniProtKB-SubCell"/>
</dbReference>
<protein>
    <submittedName>
        <fullName evidence="7">Uncharacterized protein</fullName>
    </submittedName>
</protein>
<feature type="transmembrane region" description="Helical" evidence="6">
    <location>
        <begin position="117"/>
        <end position="140"/>
    </location>
</feature>